<dbReference type="eggNOG" id="COG2243">
    <property type="taxonomic scope" value="Bacteria"/>
</dbReference>
<dbReference type="CDD" id="cd11645">
    <property type="entry name" value="Precorrin_2_C20_MT"/>
    <property type="match status" value="1"/>
</dbReference>
<keyword evidence="6" id="KW-0949">S-adenosyl-L-methionine</keyword>
<dbReference type="SUPFAM" id="SSF53790">
    <property type="entry name" value="Tetrapyrrole methylase"/>
    <property type="match status" value="1"/>
</dbReference>
<proteinExistence type="inferred from homology"/>
<dbReference type="Gene3D" id="3.40.1010.10">
    <property type="entry name" value="Cobalt-precorrin-4 Transmethylase, Domain 1"/>
    <property type="match status" value="1"/>
</dbReference>
<evidence type="ECO:0000313" key="10">
    <source>
        <dbReference type="Proteomes" id="UP000000268"/>
    </source>
</evidence>
<dbReference type="PANTHER" id="PTHR43467:SF2">
    <property type="entry name" value="COBALT-PRECORRIN-2 C(20)-METHYLTRANSFERASE"/>
    <property type="match status" value="1"/>
</dbReference>
<dbReference type="InterPro" id="IPR014777">
    <property type="entry name" value="4pyrrole_Mease_sub1"/>
</dbReference>
<reference evidence="9 10" key="1">
    <citation type="journal article" date="2008" name="Proc. Natl. Acad. Sci. U.S.A.">
        <title>Niche adaptation and genome expansion in the chlorophyll d-producing cyanobacterium Acaryochloris marina.</title>
        <authorList>
            <person name="Swingley W.D."/>
            <person name="Chen M."/>
            <person name="Cheung P.C."/>
            <person name="Conrad A.L."/>
            <person name="Dejesa L.C."/>
            <person name="Hao J."/>
            <person name="Honchak B.M."/>
            <person name="Karbach L.E."/>
            <person name="Kurdoglu A."/>
            <person name="Lahiri S."/>
            <person name="Mastrian S.D."/>
            <person name="Miyashita H."/>
            <person name="Page L."/>
            <person name="Ramakrishna P."/>
            <person name="Satoh S."/>
            <person name="Sattley W.M."/>
            <person name="Shimada Y."/>
            <person name="Taylor H.L."/>
            <person name="Tomo T."/>
            <person name="Tsuchiya T."/>
            <person name="Wang Z.T."/>
            <person name="Raymond J."/>
            <person name="Mimuro M."/>
            <person name="Blankenship R.E."/>
            <person name="Touchman J.W."/>
        </authorList>
    </citation>
    <scope>NUCLEOTIDE SEQUENCE [LARGE SCALE GENOMIC DNA]</scope>
    <source>
        <strain evidence="10">MBIC 11017</strain>
    </source>
</reference>
<evidence type="ECO:0000256" key="5">
    <source>
        <dbReference type="ARBA" id="ARBA00022679"/>
    </source>
</evidence>
<dbReference type="PIRSF" id="PIRSF036427">
    <property type="entry name" value="Precrrn-2_mtase"/>
    <property type="match status" value="1"/>
</dbReference>
<dbReference type="Proteomes" id="UP000000268">
    <property type="component" value="Chromosome"/>
</dbReference>
<evidence type="ECO:0000256" key="7">
    <source>
        <dbReference type="PIRNR" id="PIRNR036427"/>
    </source>
</evidence>
<evidence type="ECO:0000256" key="1">
    <source>
        <dbReference type="ARBA" id="ARBA00004953"/>
    </source>
</evidence>
<comment type="pathway">
    <text evidence="1">Cofactor biosynthesis; adenosylcobalamin biosynthesis.</text>
</comment>
<keyword evidence="10" id="KW-1185">Reference proteome</keyword>
<dbReference type="InterPro" id="IPR006364">
    <property type="entry name" value="CobI/CbiL/CobIJ_dom"/>
</dbReference>
<dbReference type="GO" id="GO:0009236">
    <property type="term" value="P:cobalamin biosynthetic process"/>
    <property type="evidence" value="ECO:0007669"/>
    <property type="project" value="UniProtKB-UniRule"/>
</dbReference>
<name>B0CDD7_ACAM1</name>
<dbReference type="HOGENOM" id="CLU_076014_1_1_3"/>
<comment type="similarity">
    <text evidence="2 7">Belongs to the precorrin methyltransferase family.</text>
</comment>
<dbReference type="NCBIfam" id="TIGR01467">
    <property type="entry name" value="cobI_cbiL"/>
    <property type="match status" value="1"/>
</dbReference>
<accession>B0CDD7</accession>
<keyword evidence="5 9" id="KW-0808">Transferase</keyword>
<dbReference type="InterPro" id="IPR014776">
    <property type="entry name" value="4pyrrole_Mease_sub2"/>
</dbReference>
<dbReference type="AlphaFoldDB" id="B0CDD7"/>
<dbReference type="RefSeq" id="WP_012162367.1">
    <property type="nucleotide sequence ID" value="NC_009925.1"/>
</dbReference>
<dbReference type="KEGG" id="amr:AM1_1842"/>
<dbReference type="InterPro" id="IPR000878">
    <property type="entry name" value="4pyrrol_Mease"/>
</dbReference>
<dbReference type="EMBL" id="CP000828">
    <property type="protein sequence ID" value="ABW26862.1"/>
    <property type="molecule type" value="Genomic_DNA"/>
</dbReference>
<keyword evidence="3" id="KW-0169">Cobalamin biosynthesis</keyword>
<dbReference type="InterPro" id="IPR012382">
    <property type="entry name" value="CobI/CbiL"/>
</dbReference>
<dbReference type="UniPathway" id="UPA00148"/>
<keyword evidence="4 9" id="KW-0489">Methyltransferase</keyword>
<protein>
    <submittedName>
        <fullName evidence="9">Precorrin-2 C20-methyltransferase</fullName>
    </submittedName>
</protein>
<dbReference type="Pfam" id="PF00590">
    <property type="entry name" value="TP_methylase"/>
    <property type="match status" value="1"/>
</dbReference>
<organism evidence="9 10">
    <name type="scientific">Acaryochloris marina (strain MBIC 11017)</name>
    <dbReference type="NCBI Taxonomy" id="329726"/>
    <lineage>
        <taxon>Bacteria</taxon>
        <taxon>Bacillati</taxon>
        <taxon>Cyanobacteriota</taxon>
        <taxon>Cyanophyceae</taxon>
        <taxon>Acaryochloridales</taxon>
        <taxon>Acaryochloridaceae</taxon>
        <taxon>Acaryochloris</taxon>
    </lineage>
</organism>
<dbReference type="Gene3D" id="3.30.950.10">
    <property type="entry name" value="Methyltransferase, Cobalt-precorrin-4 Transmethylase, Domain 2"/>
    <property type="match status" value="1"/>
</dbReference>
<evidence type="ECO:0000256" key="6">
    <source>
        <dbReference type="ARBA" id="ARBA00022691"/>
    </source>
</evidence>
<evidence type="ECO:0000313" key="9">
    <source>
        <dbReference type="EMBL" id="ABW26862.1"/>
    </source>
</evidence>
<dbReference type="STRING" id="329726.AM1_1842"/>
<sequence>MAISPQIGTLYGIGVGPGDSDLISVKGLNRLQNCPIVAYPAGLQGKPGIAEQIISPWLSSQYRLPLIFPYVQEPEQLNEAWQRAAKIVWKFLGKGQDIAFACEGDIGMYSTFTYLADTLINLHPQALIQRIPGISSPMAAAAALNVPLTYQRDRLAILPTLQRLENLTEALTWADVVVLFKVSSVYPQVWQVLKQHNLLQSSSIVIRASTAEQEIYHNLEQYPDLELPYFSLLIITKPTGSKSSSG</sequence>
<gene>
    <name evidence="9" type="primary">cobF</name>
    <name evidence="9" type="ordered locus">AM1_1842</name>
</gene>
<dbReference type="GO" id="GO:0032259">
    <property type="term" value="P:methylation"/>
    <property type="evidence" value="ECO:0007669"/>
    <property type="project" value="UniProtKB-KW"/>
</dbReference>
<evidence type="ECO:0000256" key="4">
    <source>
        <dbReference type="ARBA" id="ARBA00022603"/>
    </source>
</evidence>
<dbReference type="PANTHER" id="PTHR43467">
    <property type="entry name" value="COBALT-PRECORRIN-2 C(20)-METHYLTRANSFERASE"/>
    <property type="match status" value="1"/>
</dbReference>
<evidence type="ECO:0000256" key="3">
    <source>
        <dbReference type="ARBA" id="ARBA00022573"/>
    </source>
</evidence>
<dbReference type="InterPro" id="IPR035996">
    <property type="entry name" value="4pyrrol_Methylase_sf"/>
</dbReference>
<evidence type="ECO:0000256" key="2">
    <source>
        <dbReference type="ARBA" id="ARBA00005879"/>
    </source>
</evidence>
<dbReference type="GO" id="GO:0030788">
    <property type="term" value="F:precorrin-2 C20-methyltransferase activity"/>
    <property type="evidence" value="ECO:0007669"/>
    <property type="project" value="InterPro"/>
</dbReference>
<evidence type="ECO:0000259" key="8">
    <source>
        <dbReference type="Pfam" id="PF00590"/>
    </source>
</evidence>
<dbReference type="NCBIfam" id="NF004614">
    <property type="entry name" value="PRK05948.1"/>
    <property type="match status" value="1"/>
</dbReference>
<feature type="domain" description="Tetrapyrrole methylase" evidence="8">
    <location>
        <begin position="9"/>
        <end position="218"/>
    </location>
</feature>